<dbReference type="SUPFAM" id="SSF55486">
    <property type="entry name" value="Metalloproteases ('zincins'), catalytic domain"/>
    <property type="match status" value="1"/>
</dbReference>
<protein>
    <submittedName>
        <fullName evidence="2">Putative metalloprotease</fullName>
    </submittedName>
</protein>
<name>A0A0K8RGE9_IXORI</name>
<evidence type="ECO:0000313" key="2">
    <source>
        <dbReference type="EMBL" id="JAA70136.1"/>
    </source>
</evidence>
<keyword evidence="2" id="KW-0482">Metalloprotease</keyword>
<dbReference type="EMBL" id="GADI01003672">
    <property type="protein sequence ID" value="JAA70136.1"/>
    <property type="molecule type" value="mRNA"/>
</dbReference>
<dbReference type="Pfam" id="PF01421">
    <property type="entry name" value="Reprolysin"/>
    <property type="match status" value="1"/>
</dbReference>
<dbReference type="GO" id="GO:0004222">
    <property type="term" value="F:metalloendopeptidase activity"/>
    <property type="evidence" value="ECO:0007669"/>
    <property type="project" value="InterPro"/>
</dbReference>
<keyword evidence="2" id="KW-0378">Hydrolase</keyword>
<sequence>MKAASYAFGVCSRWRVALSSDDGRTFSGVPAAVQQIANMLGVEWDDNRNKQGCTPQDGHVMSRNGEPTQYPTFSKCSKESWDDRTLMSLGGSPCYKLNVSTLMSTSERRTPYTFFNCTEPCKNITKGSENNVLNLPSEASQESKTRNICEINCCPDYGKQLNARKGAPDGMPCGPLQVCLQQVCVNVTEQRSEISTVPTDSDK</sequence>
<evidence type="ECO:0000259" key="1">
    <source>
        <dbReference type="Pfam" id="PF01421"/>
    </source>
</evidence>
<dbReference type="InterPro" id="IPR001590">
    <property type="entry name" value="Peptidase_M12B"/>
</dbReference>
<dbReference type="GO" id="GO:0006508">
    <property type="term" value="P:proteolysis"/>
    <property type="evidence" value="ECO:0007669"/>
    <property type="project" value="UniProtKB-KW"/>
</dbReference>
<reference evidence="2" key="1">
    <citation type="submission" date="2012-12" db="EMBL/GenBank/DDBJ databases">
        <title>Identification and characterization of a phenylalanine ammonia-lyase gene family in Isatis indigotica Fort.</title>
        <authorList>
            <person name="Liu Q."/>
            <person name="Chen J."/>
            <person name="Zhou X."/>
            <person name="Di P."/>
            <person name="Xiao Y."/>
            <person name="Xuan H."/>
            <person name="Zhang L."/>
            <person name="Chen W."/>
        </authorList>
    </citation>
    <scope>NUCLEOTIDE SEQUENCE</scope>
    <source>
        <tissue evidence="2">Salivary gland</tissue>
    </source>
</reference>
<dbReference type="AlphaFoldDB" id="A0A0K8RGE9"/>
<keyword evidence="2" id="KW-0645">Protease</keyword>
<feature type="domain" description="Peptidase M12B" evidence="1">
    <location>
        <begin position="4"/>
        <end position="83"/>
    </location>
</feature>
<organism evidence="2">
    <name type="scientific">Ixodes ricinus</name>
    <name type="common">Common tick</name>
    <name type="synonym">Acarus ricinus</name>
    <dbReference type="NCBI Taxonomy" id="34613"/>
    <lineage>
        <taxon>Eukaryota</taxon>
        <taxon>Metazoa</taxon>
        <taxon>Ecdysozoa</taxon>
        <taxon>Arthropoda</taxon>
        <taxon>Chelicerata</taxon>
        <taxon>Arachnida</taxon>
        <taxon>Acari</taxon>
        <taxon>Parasitiformes</taxon>
        <taxon>Ixodida</taxon>
        <taxon>Ixodoidea</taxon>
        <taxon>Ixodidae</taxon>
        <taxon>Ixodinae</taxon>
        <taxon>Ixodes</taxon>
    </lineage>
</organism>
<dbReference type="InterPro" id="IPR024079">
    <property type="entry name" value="MetalloPept_cat_dom_sf"/>
</dbReference>
<proteinExistence type="evidence at transcript level"/>
<accession>A0A0K8RGE9</accession>
<dbReference type="Gene3D" id="3.40.390.10">
    <property type="entry name" value="Collagenase (Catalytic Domain)"/>
    <property type="match status" value="1"/>
</dbReference>